<dbReference type="InterPro" id="IPR050638">
    <property type="entry name" value="AA-Vitamin_Transporters"/>
</dbReference>
<dbReference type="EMBL" id="FQUZ01000016">
    <property type="protein sequence ID" value="SHF24117.1"/>
    <property type="molecule type" value="Genomic_DNA"/>
</dbReference>
<accession>A0A1M5A1Y1</accession>
<proteinExistence type="inferred from homology"/>
<keyword evidence="5 6" id="KW-0472">Membrane</keyword>
<comment type="subcellular location">
    <subcellularLocation>
        <location evidence="1">Membrane</location>
        <topology evidence="1">Multi-pass membrane protein</topology>
    </subcellularLocation>
</comment>
<feature type="transmembrane region" description="Helical" evidence="6">
    <location>
        <begin position="90"/>
        <end position="109"/>
    </location>
</feature>
<feature type="domain" description="EamA" evidence="7">
    <location>
        <begin position="175"/>
        <end position="309"/>
    </location>
</feature>
<feature type="transmembrane region" description="Helical" evidence="6">
    <location>
        <begin position="293"/>
        <end position="310"/>
    </location>
</feature>
<dbReference type="GO" id="GO:0016020">
    <property type="term" value="C:membrane"/>
    <property type="evidence" value="ECO:0007669"/>
    <property type="project" value="UniProtKB-SubCell"/>
</dbReference>
<dbReference type="InterPro" id="IPR037185">
    <property type="entry name" value="EmrE-like"/>
</dbReference>
<dbReference type="Pfam" id="PF00892">
    <property type="entry name" value="EamA"/>
    <property type="match status" value="2"/>
</dbReference>
<keyword evidence="9" id="KW-1185">Reference proteome</keyword>
<evidence type="ECO:0000256" key="2">
    <source>
        <dbReference type="ARBA" id="ARBA00007362"/>
    </source>
</evidence>
<evidence type="ECO:0000256" key="3">
    <source>
        <dbReference type="ARBA" id="ARBA00022692"/>
    </source>
</evidence>
<protein>
    <submittedName>
        <fullName evidence="8">Permease of the drug/metabolite transporter (DMT) superfamily</fullName>
    </submittedName>
</protein>
<feature type="transmembrane region" description="Helical" evidence="6">
    <location>
        <begin position="204"/>
        <end position="223"/>
    </location>
</feature>
<feature type="transmembrane region" description="Helical" evidence="6">
    <location>
        <begin position="235"/>
        <end position="256"/>
    </location>
</feature>
<keyword evidence="3 6" id="KW-0812">Transmembrane</keyword>
<dbReference type="AlphaFoldDB" id="A0A1M5A1Y1"/>
<feature type="domain" description="EamA" evidence="7">
    <location>
        <begin position="23"/>
        <end position="159"/>
    </location>
</feature>
<gene>
    <name evidence="8" type="ORF">SAMN02745117_01571</name>
</gene>
<evidence type="ECO:0000256" key="1">
    <source>
        <dbReference type="ARBA" id="ARBA00004141"/>
    </source>
</evidence>
<evidence type="ECO:0000259" key="7">
    <source>
        <dbReference type="Pfam" id="PF00892"/>
    </source>
</evidence>
<keyword evidence="4 6" id="KW-1133">Transmembrane helix</keyword>
<evidence type="ECO:0000256" key="6">
    <source>
        <dbReference type="SAM" id="Phobius"/>
    </source>
</evidence>
<reference evidence="8 9" key="1">
    <citation type="submission" date="2016-11" db="EMBL/GenBank/DDBJ databases">
        <authorList>
            <person name="Jaros S."/>
            <person name="Januszkiewicz K."/>
            <person name="Wedrychowicz H."/>
        </authorList>
    </citation>
    <scope>NUCLEOTIDE SEQUENCE [LARGE SCALE GENOMIC DNA]</scope>
    <source>
        <strain evidence="8 9">DSM 16112</strain>
    </source>
</reference>
<organism evidence="8 9">
    <name type="scientific">Lampropedia hyalina DSM 16112</name>
    <dbReference type="NCBI Taxonomy" id="1122156"/>
    <lineage>
        <taxon>Bacteria</taxon>
        <taxon>Pseudomonadati</taxon>
        <taxon>Pseudomonadota</taxon>
        <taxon>Betaproteobacteria</taxon>
        <taxon>Burkholderiales</taxon>
        <taxon>Comamonadaceae</taxon>
        <taxon>Lampropedia</taxon>
    </lineage>
</organism>
<name>A0A1M5A1Y1_9BURK</name>
<feature type="transmembrane region" description="Helical" evidence="6">
    <location>
        <begin position="170"/>
        <end position="192"/>
    </location>
</feature>
<evidence type="ECO:0000313" key="9">
    <source>
        <dbReference type="Proteomes" id="UP000184327"/>
    </source>
</evidence>
<feature type="transmembrane region" description="Helical" evidence="6">
    <location>
        <begin position="115"/>
        <end position="136"/>
    </location>
</feature>
<feature type="transmembrane region" description="Helical" evidence="6">
    <location>
        <begin position="145"/>
        <end position="164"/>
    </location>
</feature>
<dbReference type="Proteomes" id="UP000184327">
    <property type="component" value="Unassembled WGS sequence"/>
</dbReference>
<feature type="transmembrane region" description="Helical" evidence="6">
    <location>
        <begin position="268"/>
        <end position="287"/>
    </location>
</feature>
<dbReference type="PANTHER" id="PTHR32322">
    <property type="entry name" value="INNER MEMBRANE TRANSPORTER"/>
    <property type="match status" value="1"/>
</dbReference>
<evidence type="ECO:0000313" key="8">
    <source>
        <dbReference type="EMBL" id="SHF24117.1"/>
    </source>
</evidence>
<evidence type="ECO:0000256" key="5">
    <source>
        <dbReference type="ARBA" id="ARBA00023136"/>
    </source>
</evidence>
<evidence type="ECO:0000256" key="4">
    <source>
        <dbReference type="ARBA" id="ARBA00022989"/>
    </source>
</evidence>
<sequence>MPLPSTMFASSPTPAPALTPGLLLVLCLPSLFWAGNFIVGRAVSGLVGPVTLSFLRWVLALFFLLPFALRPLLRDWQQHRALYWQHRWRILGVSVVGVAAFNTLVYTGLRSTTATNGILLNSFIPILIVLLGVLFYGQKLRWSQALGLLVSFAGVLGIILHGDWSRLWNLAFGQGDLIVFAAVTGWAVYTLWLRGIPPQINRMALLVVQILLCLLVLLPFFLWEMRAGPVPQWNGRSLAALAYISIFPSVLAYLLYNHGVAQVGAARAGAFIHLMPVFGAILSVLLLGETLHLYHALGMACILGGIVLSGRR</sequence>
<dbReference type="STRING" id="1122156.SAMN02745117_01571"/>
<dbReference type="SUPFAM" id="SSF103481">
    <property type="entry name" value="Multidrug resistance efflux transporter EmrE"/>
    <property type="match status" value="2"/>
</dbReference>
<comment type="similarity">
    <text evidence="2">Belongs to the EamA transporter family.</text>
</comment>
<feature type="transmembrane region" description="Helical" evidence="6">
    <location>
        <begin position="50"/>
        <end position="69"/>
    </location>
</feature>
<dbReference type="InterPro" id="IPR000620">
    <property type="entry name" value="EamA_dom"/>
</dbReference>
<dbReference type="PANTHER" id="PTHR32322:SF2">
    <property type="entry name" value="EAMA DOMAIN-CONTAINING PROTEIN"/>
    <property type="match status" value="1"/>
</dbReference>